<dbReference type="Gene3D" id="3.30.2010.10">
    <property type="entry name" value="Metalloproteases ('zincins'), catalytic domain"/>
    <property type="match status" value="1"/>
</dbReference>
<organism evidence="12 13">
    <name type="scientific">Haloquadratum walsbyi J07HQW2</name>
    <dbReference type="NCBI Taxonomy" id="1238425"/>
    <lineage>
        <taxon>Archaea</taxon>
        <taxon>Methanobacteriati</taxon>
        <taxon>Methanobacteriota</taxon>
        <taxon>Stenosarchaea group</taxon>
        <taxon>Halobacteria</taxon>
        <taxon>Halobacteriales</taxon>
        <taxon>Haloferacaceae</taxon>
        <taxon>Haloquadratum</taxon>
    </lineage>
</organism>
<dbReference type="HOGENOM" id="CLU_025947_1_0_2"/>
<sequence>MLSISTPVIGLTVLLVGVQVLYSALDAINISYGTTAVRDADTWIREGLNISDPERILSYQRSTTILSRIQSWVGLATVLGVVLTGAYAGLVQTLTKTGFGPSVQGILLIAGAVFASRLFNAPFDIYKTFVIEDRFGFNNQSIMLWLRDWIIGLVIGLIATTLIGGVVLWVIQAVPSLWPVLGWLVVIGVSLATMVIYPRVIAPLFNDFEPIESGALHDAVEDVFERAGFDCEQIYEMDASRRSSHSNAYFIGFGRAKRVVLFDTLIEQMNTDSIQAVLAHELAHWKRAHIWKQLAVSAVQMGVVFAFLWWITSSGWVYTAFNLPSVTYAALAIGLLYAGPALGLLSPVTNRLSLSHEREADDFAAETMGGSRAMTQALQTLAGENLQNPFPHPAYAAFHMTHPPIPTRIRRLREQHGNNDADDGLLNTDDSSTETDGDTDDDPATPAA</sequence>
<feature type="transmembrane region" description="Helical" evidence="9">
    <location>
        <begin position="177"/>
        <end position="197"/>
    </location>
</feature>
<feature type="transmembrane region" description="Helical" evidence="9">
    <location>
        <begin position="71"/>
        <end position="90"/>
    </location>
</feature>
<evidence type="ECO:0000313" key="13">
    <source>
        <dbReference type="Proteomes" id="UP000030710"/>
    </source>
</evidence>
<dbReference type="Pfam" id="PF16491">
    <property type="entry name" value="Peptidase_M48_N"/>
    <property type="match status" value="1"/>
</dbReference>
<keyword evidence="5" id="KW-0482">Metalloprotease</keyword>
<feature type="binding site" evidence="7">
    <location>
        <position position="284"/>
    </location>
    <ligand>
        <name>Zn(2+)</name>
        <dbReference type="ChEBI" id="CHEBI:29105"/>
        <note>catalytic</note>
    </ligand>
</feature>
<evidence type="ECO:0000256" key="3">
    <source>
        <dbReference type="ARBA" id="ARBA00022801"/>
    </source>
</evidence>
<feature type="transmembrane region" description="Helical" evidence="9">
    <location>
        <begin position="326"/>
        <end position="345"/>
    </location>
</feature>
<name>U1NE39_9EURY</name>
<comment type="cofactor">
    <cofactor evidence="7">
        <name>Zn(2+)</name>
        <dbReference type="ChEBI" id="CHEBI:29105"/>
    </cofactor>
    <text evidence="7">Binds 1 zinc ion per subunit.</text>
</comment>
<feature type="transmembrane region" description="Helical" evidence="9">
    <location>
        <begin position="102"/>
        <end position="119"/>
    </location>
</feature>
<keyword evidence="2 7" id="KW-0479">Metal-binding</keyword>
<dbReference type="FunFam" id="3.30.2010.10:FF:000010">
    <property type="entry name" value="M48 family peptidase"/>
    <property type="match status" value="1"/>
</dbReference>
<proteinExistence type="predicted"/>
<feature type="binding site" evidence="7">
    <location>
        <position position="280"/>
    </location>
    <ligand>
        <name>Zn(2+)</name>
        <dbReference type="ChEBI" id="CHEBI:29105"/>
        <note>catalytic</note>
    </ligand>
</feature>
<dbReference type="InterPro" id="IPR001915">
    <property type="entry name" value="Peptidase_M48"/>
</dbReference>
<feature type="active site" description="Proton donor" evidence="6">
    <location>
        <position position="361"/>
    </location>
</feature>
<feature type="transmembrane region" description="Helical" evidence="9">
    <location>
        <begin position="294"/>
        <end position="311"/>
    </location>
</feature>
<gene>
    <name evidence="12" type="ORF">J07HQW2_01457</name>
</gene>
<evidence type="ECO:0000313" key="12">
    <source>
        <dbReference type="EMBL" id="ERG95013.1"/>
    </source>
</evidence>
<dbReference type="RefSeq" id="WP_021054504.1">
    <property type="nucleotide sequence ID" value="NZ_KE356561.1"/>
</dbReference>
<keyword evidence="4 7" id="KW-0862">Zinc</keyword>
<reference evidence="12 13" key="1">
    <citation type="journal article" date="2013" name="PLoS ONE">
        <title>Assembly-driven community genomics of a hypersaline microbial ecosystem.</title>
        <authorList>
            <person name="Podell S."/>
            <person name="Ugalde J.A."/>
            <person name="Narasingarao P."/>
            <person name="Banfield J.F."/>
            <person name="Heidelberg K.B."/>
            <person name="Allen E.E."/>
        </authorList>
    </citation>
    <scope>NUCLEOTIDE SEQUENCE [LARGE SCALE GENOMIC DNA]</scope>
    <source>
        <strain evidence="13">J07HQW2</strain>
    </source>
</reference>
<evidence type="ECO:0000256" key="5">
    <source>
        <dbReference type="ARBA" id="ARBA00023049"/>
    </source>
</evidence>
<keyword evidence="9" id="KW-0472">Membrane</keyword>
<dbReference type="GO" id="GO:0046872">
    <property type="term" value="F:metal ion binding"/>
    <property type="evidence" value="ECO:0007669"/>
    <property type="project" value="UniProtKB-KW"/>
</dbReference>
<feature type="domain" description="Peptidase M48" evidence="10">
    <location>
        <begin position="212"/>
        <end position="414"/>
    </location>
</feature>
<dbReference type="EMBL" id="KE356561">
    <property type="protein sequence ID" value="ERG95013.1"/>
    <property type="molecule type" value="Genomic_DNA"/>
</dbReference>
<evidence type="ECO:0000259" key="11">
    <source>
        <dbReference type="Pfam" id="PF16491"/>
    </source>
</evidence>
<accession>U1NE39</accession>
<dbReference type="InterPro" id="IPR032456">
    <property type="entry name" value="Peptidase_M48_N"/>
</dbReference>
<dbReference type="InterPro" id="IPR027057">
    <property type="entry name" value="CAXX_Prtase_1"/>
</dbReference>
<feature type="binding site" evidence="7">
    <location>
        <position position="357"/>
    </location>
    <ligand>
        <name>Zn(2+)</name>
        <dbReference type="ChEBI" id="CHEBI:29105"/>
        <note>catalytic</note>
    </ligand>
</feature>
<dbReference type="Proteomes" id="UP000030710">
    <property type="component" value="Unassembled WGS sequence"/>
</dbReference>
<dbReference type="Pfam" id="PF01435">
    <property type="entry name" value="Peptidase_M48"/>
    <property type="match status" value="1"/>
</dbReference>
<dbReference type="GO" id="GO:0004222">
    <property type="term" value="F:metalloendopeptidase activity"/>
    <property type="evidence" value="ECO:0007669"/>
    <property type="project" value="InterPro"/>
</dbReference>
<evidence type="ECO:0000256" key="2">
    <source>
        <dbReference type="ARBA" id="ARBA00022723"/>
    </source>
</evidence>
<keyword evidence="9" id="KW-0812">Transmembrane</keyword>
<dbReference type="AlphaFoldDB" id="U1NE39"/>
<feature type="transmembrane region" description="Helical" evidence="9">
    <location>
        <begin position="6"/>
        <end position="25"/>
    </location>
</feature>
<evidence type="ECO:0000256" key="1">
    <source>
        <dbReference type="ARBA" id="ARBA00022670"/>
    </source>
</evidence>
<evidence type="ECO:0000256" key="7">
    <source>
        <dbReference type="PIRSR" id="PIRSR627057-2"/>
    </source>
</evidence>
<feature type="active site" evidence="6">
    <location>
        <position position="281"/>
    </location>
</feature>
<dbReference type="STRING" id="1238425.J07HQW2_01457"/>
<dbReference type="PANTHER" id="PTHR10120">
    <property type="entry name" value="CAAX PRENYL PROTEASE 1"/>
    <property type="match status" value="1"/>
</dbReference>
<feature type="region of interest" description="Disordered" evidence="8">
    <location>
        <begin position="416"/>
        <end position="448"/>
    </location>
</feature>
<protein>
    <submittedName>
        <fullName evidence="12">Zn-dependent protease</fullName>
    </submittedName>
</protein>
<dbReference type="GO" id="GO:0071586">
    <property type="term" value="P:CAAX-box protein processing"/>
    <property type="evidence" value="ECO:0007669"/>
    <property type="project" value="InterPro"/>
</dbReference>
<feature type="transmembrane region" description="Helical" evidence="9">
    <location>
        <begin position="149"/>
        <end position="171"/>
    </location>
</feature>
<dbReference type="CDD" id="cd07343">
    <property type="entry name" value="M48A_Zmpste24p_like"/>
    <property type="match status" value="1"/>
</dbReference>
<evidence type="ECO:0000256" key="4">
    <source>
        <dbReference type="ARBA" id="ARBA00022833"/>
    </source>
</evidence>
<evidence type="ECO:0000256" key="9">
    <source>
        <dbReference type="SAM" id="Phobius"/>
    </source>
</evidence>
<feature type="compositionally biased region" description="Acidic residues" evidence="8">
    <location>
        <begin position="431"/>
        <end position="448"/>
    </location>
</feature>
<evidence type="ECO:0000256" key="8">
    <source>
        <dbReference type="SAM" id="MobiDB-lite"/>
    </source>
</evidence>
<keyword evidence="9" id="KW-1133">Transmembrane helix</keyword>
<keyword evidence="3" id="KW-0378">Hydrolase</keyword>
<dbReference type="eggNOG" id="arCOG01334">
    <property type="taxonomic scope" value="Archaea"/>
</dbReference>
<evidence type="ECO:0000259" key="10">
    <source>
        <dbReference type="Pfam" id="PF01435"/>
    </source>
</evidence>
<keyword evidence="1 12" id="KW-0645">Protease</keyword>
<evidence type="ECO:0000256" key="6">
    <source>
        <dbReference type="PIRSR" id="PIRSR627057-1"/>
    </source>
</evidence>
<feature type="domain" description="CAAX prenyl protease 1 N-terminal" evidence="11">
    <location>
        <begin position="57"/>
        <end position="206"/>
    </location>
</feature>